<dbReference type="PANTHER" id="PTHR30469:SF20">
    <property type="entry name" value="EFFLUX RND TRANSPORTER PERIPLASMIC ADAPTOR SUBUNIT"/>
    <property type="match status" value="1"/>
</dbReference>
<evidence type="ECO:0000259" key="5">
    <source>
        <dbReference type="Pfam" id="PF25954"/>
    </source>
</evidence>
<gene>
    <name evidence="6" type="ORF">OOT00_15670</name>
</gene>
<feature type="signal peptide" evidence="3">
    <location>
        <begin position="1"/>
        <end position="25"/>
    </location>
</feature>
<proteinExistence type="inferred from homology"/>
<feature type="chain" id="PRO_5047333414" evidence="3">
    <location>
        <begin position="26"/>
        <end position="371"/>
    </location>
</feature>
<dbReference type="InterPro" id="IPR058792">
    <property type="entry name" value="Beta-barrel_RND_2"/>
</dbReference>
<dbReference type="NCBIfam" id="TIGR01730">
    <property type="entry name" value="RND_mfp"/>
    <property type="match status" value="1"/>
</dbReference>
<sequence>MTLLRNSFFILPLALCLLATGCNRAEGTPRGESPMVPRPVRTQILSSPENGTERIFPGIARSAEETVLSFRVSGLIVTFTAETGKVVRKGDVIARMDDRDFTVRLRQAEARLAAAEARAKEAEQHFRRHEALFKKEAMAKAEFDKTTALYNTTQADLDDSRASLHEARNQLTDTLLLAPFDGVIHEKYVENHHHVNAGQPIASLINPNAIEVVVGLPASMLGDVEKITGIRCQFASLHGRSFSAFIKEIGQQADKGSRTYPLLLAPEKSEEIRPGMTAEVRLHFAGAASYTLPMAALVPFPGEGTGLFVVKEGRVFLKPVQTGTLSSQGITVYGALQQGDIIVTGGASHLKEGQSVRIVPEPSSTNVGRQL</sequence>
<dbReference type="InterPro" id="IPR006143">
    <property type="entry name" value="RND_pump_MFP"/>
</dbReference>
<dbReference type="Gene3D" id="1.10.287.470">
    <property type="entry name" value="Helix hairpin bin"/>
    <property type="match status" value="1"/>
</dbReference>
<dbReference type="EMBL" id="JAPFPW010000042">
    <property type="protein sequence ID" value="MCW7755420.1"/>
    <property type="molecule type" value="Genomic_DNA"/>
</dbReference>
<name>A0ABT3ND78_9BACT</name>
<dbReference type="Pfam" id="PF25876">
    <property type="entry name" value="HH_MFP_RND"/>
    <property type="match status" value="1"/>
</dbReference>
<dbReference type="Gene3D" id="2.40.50.100">
    <property type="match status" value="1"/>
</dbReference>
<evidence type="ECO:0000256" key="3">
    <source>
        <dbReference type="SAM" id="SignalP"/>
    </source>
</evidence>
<protein>
    <submittedName>
        <fullName evidence="6">Efflux RND transporter periplasmic adaptor subunit</fullName>
    </submittedName>
</protein>
<dbReference type="Gene3D" id="2.40.30.170">
    <property type="match status" value="1"/>
</dbReference>
<dbReference type="RefSeq" id="WP_265426368.1">
    <property type="nucleotide sequence ID" value="NZ_JAPFPW010000042.1"/>
</dbReference>
<feature type="coiled-coil region" evidence="2">
    <location>
        <begin position="105"/>
        <end position="170"/>
    </location>
</feature>
<feature type="domain" description="Multidrug resistance protein MdtA-like alpha-helical hairpin" evidence="4">
    <location>
        <begin position="105"/>
        <end position="172"/>
    </location>
</feature>
<dbReference type="Proteomes" id="UP001209681">
    <property type="component" value="Unassembled WGS sequence"/>
</dbReference>
<comment type="similarity">
    <text evidence="1">Belongs to the membrane fusion protein (MFP) (TC 8.A.1) family.</text>
</comment>
<evidence type="ECO:0000259" key="4">
    <source>
        <dbReference type="Pfam" id="PF25876"/>
    </source>
</evidence>
<dbReference type="PANTHER" id="PTHR30469">
    <property type="entry name" value="MULTIDRUG RESISTANCE PROTEIN MDTA"/>
    <property type="match status" value="1"/>
</dbReference>
<dbReference type="PROSITE" id="PS51257">
    <property type="entry name" value="PROKAR_LIPOPROTEIN"/>
    <property type="match status" value="1"/>
</dbReference>
<dbReference type="Pfam" id="PF25954">
    <property type="entry name" value="Beta-barrel_RND_2"/>
    <property type="match status" value="1"/>
</dbReference>
<keyword evidence="2" id="KW-0175">Coiled coil</keyword>
<evidence type="ECO:0000313" key="7">
    <source>
        <dbReference type="Proteomes" id="UP001209681"/>
    </source>
</evidence>
<dbReference type="InterPro" id="IPR058624">
    <property type="entry name" value="MdtA-like_HH"/>
</dbReference>
<accession>A0ABT3ND78</accession>
<comment type="caution">
    <text evidence="6">The sequence shown here is derived from an EMBL/GenBank/DDBJ whole genome shotgun (WGS) entry which is preliminary data.</text>
</comment>
<evidence type="ECO:0000256" key="2">
    <source>
        <dbReference type="SAM" id="Coils"/>
    </source>
</evidence>
<dbReference type="Gene3D" id="2.40.420.20">
    <property type="match status" value="1"/>
</dbReference>
<keyword evidence="7" id="KW-1185">Reference proteome</keyword>
<evidence type="ECO:0000313" key="6">
    <source>
        <dbReference type="EMBL" id="MCW7755420.1"/>
    </source>
</evidence>
<evidence type="ECO:0000256" key="1">
    <source>
        <dbReference type="ARBA" id="ARBA00009477"/>
    </source>
</evidence>
<feature type="domain" description="CusB-like beta-barrel" evidence="5">
    <location>
        <begin position="213"/>
        <end position="283"/>
    </location>
</feature>
<organism evidence="6 7">
    <name type="scientific">Desulfobotulus pelophilus</name>
    <dbReference type="NCBI Taxonomy" id="2823377"/>
    <lineage>
        <taxon>Bacteria</taxon>
        <taxon>Pseudomonadati</taxon>
        <taxon>Thermodesulfobacteriota</taxon>
        <taxon>Desulfobacteria</taxon>
        <taxon>Desulfobacterales</taxon>
        <taxon>Desulfobacteraceae</taxon>
        <taxon>Desulfobotulus</taxon>
    </lineage>
</organism>
<reference evidence="6 7" key="1">
    <citation type="submission" date="2022-11" db="EMBL/GenBank/DDBJ databases">
        <title>Desulfobotulus tamanensis H1 sp. nov. - anaerobic, alkaliphilic, sulphate reducing bacterium isolated from terrestrial mud volcano.</title>
        <authorList>
            <person name="Frolova A."/>
            <person name="Merkel A.Y."/>
            <person name="Slobodkin A.I."/>
        </authorList>
    </citation>
    <scope>NUCLEOTIDE SEQUENCE [LARGE SCALE GENOMIC DNA]</scope>
    <source>
        <strain evidence="6 7">H1</strain>
    </source>
</reference>
<dbReference type="SUPFAM" id="SSF111369">
    <property type="entry name" value="HlyD-like secretion proteins"/>
    <property type="match status" value="1"/>
</dbReference>
<keyword evidence="3" id="KW-0732">Signal</keyword>